<dbReference type="EMBL" id="KE524975">
    <property type="protein sequence ID" value="KFB39256.1"/>
    <property type="molecule type" value="Genomic_DNA"/>
</dbReference>
<evidence type="ECO:0000313" key="1">
    <source>
        <dbReference type="EMBL" id="KFB39256.1"/>
    </source>
</evidence>
<dbReference type="GO" id="GO:0070129">
    <property type="term" value="P:regulation of mitochondrial translation"/>
    <property type="evidence" value="ECO:0007669"/>
    <property type="project" value="TreeGrafter"/>
</dbReference>
<dbReference type="OrthoDB" id="185373at2759"/>
<organism evidence="1">
    <name type="scientific">Anopheles sinensis</name>
    <name type="common">Mosquito</name>
    <dbReference type="NCBI Taxonomy" id="74873"/>
    <lineage>
        <taxon>Eukaryota</taxon>
        <taxon>Metazoa</taxon>
        <taxon>Ecdysozoa</taxon>
        <taxon>Arthropoda</taxon>
        <taxon>Hexapoda</taxon>
        <taxon>Insecta</taxon>
        <taxon>Pterygota</taxon>
        <taxon>Neoptera</taxon>
        <taxon>Endopterygota</taxon>
        <taxon>Diptera</taxon>
        <taxon>Nematocera</taxon>
        <taxon>Culicoidea</taxon>
        <taxon>Culicidae</taxon>
        <taxon>Anophelinae</taxon>
        <taxon>Anopheles</taxon>
    </lineage>
</organism>
<dbReference type="Proteomes" id="UP000030765">
    <property type="component" value="Unassembled WGS sequence"/>
</dbReference>
<reference evidence="1 3" key="1">
    <citation type="journal article" date="2014" name="BMC Genomics">
        <title>Genome sequence of Anopheles sinensis provides insight into genetics basis of mosquito competence for malaria parasites.</title>
        <authorList>
            <person name="Zhou D."/>
            <person name="Zhang D."/>
            <person name="Ding G."/>
            <person name="Shi L."/>
            <person name="Hou Q."/>
            <person name="Ye Y."/>
            <person name="Xu Y."/>
            <person name="Zhou H."/>
            <person name="Xiong C."/>
            <person name="Li S."/>
            <person name="Yu J."/>
            <person name="Hong S."/>
            <person name="Yu X."/>
            <person name="Zou P."/>
            <person name="Chen C."/>
            <person name="Chang X."/>
            <person name="Wang W."/>
            <person name="Lv Y."/>
            <person name="Sun Y."/>
            <person name="Ma L."/>
            <person name="Shen B."/>
            <person name="Zhu C."/>
        </authorList>
    </citation>
    <scope>NUCLEOTIDE SEQUENCE [LARGE SCALE GENOMIC DNA]</scope>
</reference>
<evidence type="ECO:0000313" key="2">
    <source>
        <dbReference type="EnsemblMetazoa" id="ASIC006606-PA"/>
    </source>
</evidence>
<dbReference type="InterPro" id="IPR002885">
    <property type="entry name" value="PPR_rpt"/>
</dbReference>
<dbReference type="Pfam" id="PF13812">
    <property type="entry name" value="PPR_3"/>
    <property type="match status" value="1"/>
</dbReference>
<dbReference type="InterPro" id="IPR011990">
    <property type="entry name" value="TPR-like_helical_dom_sf"/>
</dbReference>
<dbReference type="GO" id="GO:0005739">
    <property type="term" value="C:mitochondrion"/>
    <property type="evidence" value="ECO:0007669"/>
    <property type="project" value="TreeGrafter"/>
</dbReference>
<dbReference type="STRING" id="74873.A0A084VMR2"/>
<proteinExistence type="predicted"/>
<accession>A0A084VMR2</accession>
<dbReference type="OMA" id="HALINGH"/>
<evidence type="ECO:0000313" key="3">
    <source>
        <dbReference type="Proteomes" id="UP000030765"/>
    </source>
</evidence>
<reference evidence="2" key="2">
    <citation type="submission" date="2020-05" db="UniProtKB">
        <authorList>
            <consortium name="EnsemblMetazoa"/>
        </authorList>
    </citation>
    <scope>IDENTIFICATION</scope>
</reference>
<sequence length="800" mass="92137">MLESFEASNISLDISHYNALLRVYWDNEHRFSATDFLAELESKGLQPNRVTYQKLLLCSCFNDEIKAANKIFAAMKEKGFTVSQYILDMLIITNSKADELEAATDMLEETIRANNKLSAFAFYSLLCAYARKGDIEYMCQTLETCKKNNIIMKEEGFIMILQSLADSGHGMHIKRMEETMHQYGYVLDDLSRIFSLISITKQFESFDRVEIAKDDNITECKGLAKSLNELMFDAGPSTENGQKRMRIILKSFINEGLTISKRLEEKITDLYAESNDLKFKSLLGRLNEIKSEAMDEHDATSLKTAAGKQLSVPELEELIVEMTDMGLNVSALKLQLIRSVIRSNDQEKLVALLQRLEDENFEILPDIYEEAVEMYVKAGKSKDAEKLLERIRIKNSKFALRRVVLLRIAKYLLDNNQLVDTLRFLQENVPSTDQTKDRHDQPELDGVYIHVYWEFLTALMDKCGDDQINTRLPFVFVVNLIKEHLTRYDSVLFPVTLHEENKIVLDQCEKESKVNSSSKNDENNLSSESDNIYNLVRSKQLPKATQLVLQMLNAKLMPETYTLREYFEAAARSGQIAAFDRIAALLPASVKSTVSFDKYYLWADLASGNLKKHLHRLKCLSKNFKTKEEAKKSIENFCIVGLCWGLKQRPELDEMFEQVARIYAGWGIQNLYKVLWQYYFISGNTEKANAVWNILIKGDNAKISIGEILYEAKERNDPALCHSWMEHCRNMDFEFEKHELYECLIDIMLAKKNITSALDVIGKYVEEQPLELDFWTARWVKAYAELNGVDYSGYEAKLKT</sequence>
<keyword evidence="3" id="KW-1185">Reference proteome</keyword>
<name>A0A084VMR2_ANOSI</name>
<dbReference type="GO" id="GO:0003730">
    <property type="term" value="F:mRNA 3'-UTR binding"/>
    <property type="evidence" value="ECO:0007669"/>
    <property type="project" value="TreeGrafter"/>
</dbReference>
<gene>
    <name evidence="1" type="ORF">ZHAS_00006606</name>
</gene>
<dbReference type="AlphaFoldDB" id="A0A084VMR2"/>
<dbReference type="PANTHER" id="PTHR46669">
    <property type="entry name" value="LEUCINE-RICH PPR MOTIF-CONTAINING PROTEIN, MITOCHONDRIAL"/>
    <property type="match status" value="1"/>
</dbReference>
<dbReference type="EnsemblMetazoa" id="ASIC006606-RA">
    <property type="protein sequence ID" value="ASIC006606-PA"/>
    <property type="gene ID" value="ASIC006606"/>
</dbReference>
<dbReference type="VEuPathDB" id="VectorBase:ASIS002046"/>
<protein>
    <submittedName>
        <fullName evidence="1">AGAP008770-PA-like protein</fullName>
    </submittedName>
</protein>
<dbReference type="EMBL" id="ATLV01014621">
    <property type="status" value="NOT_ANNOTATED_CDS"/>
    <property type="molecule type" value="Genomic_DNA"/>
</dbReference>
<dbReference type="InterPro" id="IPR033490">
    <property type="entry name" value="LRP130"/>
</dbReference>
<dbReference type="GO" id="GO:0005634">
    <property type="term" value="C:nucleus"/>
    <property type="evidence" value="ECO:0007669"/>
    <property type="project" value="TreeGrafter"/>
</dbReference>
<dbReference type="PANTHER" id="PTHR46669:SF1">
    <property type="entry name" value="LEUCINE-RICH PPR MOTIF-CONTAINING PROTEIN, MITOCHONDRIAL"/>
    <property type="match status" value="1"/>
</dbReference>
<dbReference type="Gene3D" id="1.25.40.10">
    <property type="entry name" value="Tetratricopeptide repeat domain"/>
    <property type="match status" value="1"/>
</dbReference>
<dbReference type="VEuPathDB" id="VectorBase:ASIC006606"/>